<name>A0ACC3CTS2_9PEZI</name>
<protein>
    <submittedName>
        <fullName evidence="1">Uncharacterized protein</fullName>
    </submittedName>
</protein>
<keyword evidence="2" id="KW-1185">Reference proteome</keyword>
<organism evidence="1 2">
    <name type="scientific">Coniosporium uncinatum</name>
    <dbReference type="NCBI Taxonomy" id="93489"/>
    <lineage>
        <taxon>Eukaryota</taxon>
        <taxon>Fungi</taxon>
        <taxon>Dikarya</taxon>
        <taxon>Ascomycota</taxon>
        <taxon>Pezizomycotina</taxon>
        <taxon>Dothideomycetes</taxon>
        <taxon>Dothideomycetes incertae sedis</taxon>
        <taxon>Coniosporium</taxon>
    </lineage>
</organism>
<dbReference type="Proteomes" id="UP001186974">
    <property type="component" value="Unassembled WGS sequence"/>
</dbReference>
<comment type="caution">
    <text evidence="1">The sequence shown here is derived from an EMBL/GenBank/DDBJ whole genome shotgun (WGS) entry which is preliminary data.</text>
</comment>
<feature type="non-terminal residue" evidence="1">
    <location>
        <position position="138"/>
    </location>
</feature>
<reference evidence="1" key="1">
    <citation type="submission" date="2024-09" db="EMBL/GenBank/DDBJ databases">
        <title>Black Yeasts Isolated from many extreme environments.</title>
        <authorList>
            <person name="Coleine C."/>
            <person name="Stajich J.E."/>
            <person name="Selbmann L."/>
        </authorList>
    </citation>
    <scope>NUCLEOTIDE SEQUENCE</scope>
    <source>
        <strain evidence="1">CCFEE 5737</strain>
    </source>
</reference>
<sequence length="138" mass="15388">MSPIADPPCVRCRRESKDCYFSATRRKRTKGDGGEIDDEELVDDYEIRNGRKRLRAASPTDSITPTSARRPDSFSLQRSDSSVPYTTHGLPAPPLTPGGSVGRYQPLRRPTSNHGLHEEEDQKRDNTTAAILQTGEVY</sequence>
<evidence type="ECO:0000313" key="1">
    <source>
        <dbReference type="EMBL" id="KAK3044698.1"/>
    </source>
</evidence>
<dbReference type="EMBL" id="JAWDJW010011591">
    <property type="protein sequence ID" value="KAK3044698.1"/>
    <property type="molecule type" value="Genomic_DNA"/>
</dbReference>
<gene>
    <name evidence="1" type="ORF">LTS18_000591</name>
</gene>
<evidence type="ECO:0000313" key="2">
    <source>
        <dbReference type="Proteomes" id="UP001186974"/>
    </source>
</evidence>
<proteinExistence type="predicted"/>
<accession>A0ACC3CTS2</accession>